<name>A0A1V2LI14_PICKU</name>
<comment type="activity regulation">
    <text evidence="12">Activated by a monovalent cation that binds near, but not in, the active site. The most likely occupant of the site in vivo is potassium. Ion binding induces a conformational change that may alter substrate affinity.</text>
</comment>
<feature type="compositionally biased region" description="Polar residues" evidence="13">
    <location>
        <begin position="181"/>
        <end position="197"/>
    </location>
</feature>
<dbReference type="VEuPathDB" id="FungiDB:C5L36_0C01520"/>
<dbReference type="Pfam" id="PF00294">
    <property type="entry name" value="PfkB"/>
    <property type="match status" value="2"/>
</dbReference>
<keyword evidence="12" id="KW-0963">Cytoplasm</keyword>
<dbReference type="PANTHER" id="PTHR10584:SF166">
    <property type="entry name" value="RIBOKINASE"/>
    <property type="match status" value="1"/>
</dbReference>
<dbReference type="GO" id="GO:0005737">
    <property type="term" value="C:cytoplasm"/>
    <property type="evidence" value="ECO:0007669"/>
    <property type="project" value="UniProtKB-SubCell"/>
</dbReference>
<comment type="catalytic activity">
    <reaction evidence="12">
        <text>D-ribose + ATP = D-ribose 5-phosphate + ADP + H(+)</text>
        <dbReference type="Rhea" id="RHEA:13697"/>
        <dbReference type="ChEBI" id="CHEBI:15378"/>
        <dbReference type="ChEBI" id="CHEBI:30616"/>
        <dbReference type="ChEBI" id="CHEBI:47013"/>
        <dbReference type="ChEBI" id="CHEBI:78346"/>
        <dbReference type="ChEBI" id="CHEBI:456216"/>
        <dbReference type="EC" id="2.7.1.15"/>
    </reaction>
</comment>
<comment type="cofactor">
    <cofactor evidence="12">
        <name>Mg(2+)</name>
        <dbReference type="ChEBI" id="CHEBI:18420"/>
    </cofactor>
    <text evidence="12">Requires a divalent cation, most likely magnesium in vivo, as an electrophilic catalyst to aid phosphoryl group transfer. It is the chelate of the metal and the nucleotide that is the actual substrate.</text>
</comment>
<dbReference type="InterPro" id="IPR011611">
    <property type="entry name" value="PfkB_dom"/>
</dbReference>
<dbReference type="EC" id="2.7.1.15" evidence="2 12"/>
<evidence type="ECO:0000256" key="12">
    <source>
        <dbReference type="HAMAP-Rule" id="MF_03215"/>
    </source>
</evidence>
<keyword evidence="10 12" id="KW-0630">Potassium</keyword>
<keyword evidence="11 12" id="KW-0119">Carbohydrate metabolism</keyword>
<dbReference type="InterPro" id="IPR029056">
    <property type="entry name" value="Ribokinase-like"/>
</dbReference>
<evidence type="ECO:0000256" key="10">
    <source>
        <dbReference type="ARBA" id="ARBA00022958"/>
    </source>
</evidence>
<evidence type="ECO:0000256" key="6">
    <source>
        <dbReference type="ARBA" id="ARBA00022741"/>
    </source>
</evidence>
<feature type="binding site" evidence="12">
    <location>
        <position position="387"/>
    </location>
    <ligand>
        <name>substrate</name>
    </ligand>
</feature>
<evidence type="ECO:0000256" key="13">
    <source>
        <dbReference type="SAM" id="MobiDB-lite"/>
    </source>
</evidence>
<protein>
    <recommendedName>
        <fullName evidence="3 12">Ribokinase</fullName>
        <shortName evidence="12">RK</shortName>
        <ecNumber evidence="2 12">2.7.1.15</ecNumber>
    </recommendedName>
</protein>
<evidence type="ECO:0000256" key="11">
    <source>
        <dbReference type="ARBA" id="ARBA00023277"/>
    </source>
</evidence>
<dbReference type="Proteomes" id="UP000189274">
    <property type="component" value="Unassembled WGS sequence"/>
</dbReference>
<dbReference type="GO" id="GO:0019303">
    <property type="term" value="P:D-ribose catabolic process"/>
    <property type="evidence" value="ECO:0007669"/>
    <property type="project" value="UniProtKB-UniRule"/>
</dbReference>
<evidence type="ECO:0000313" key="15">
    <source>
        <dbReference type="EMBL" id="ONH72039.1"/>
    </source>
</evidence>
<evidence type="ECO:0000256" key="5">
    <source>
        <dbReference type="ARBA" id="ARBA00022723"/>
    </source>
</evidence>
<feature type="binding site" evidence="12">
    <location>
        <begin position="497"/>
        <end position="502"/>
    </location>
    <ligand>
        <name>ATP</name>
        <dbReference type="ChEBI" id="CHEBI:30616"/>
    </ligand>
</feature>
<evidence type="ECO:0000256" key="3">
    <source>
        <dbReference type="ARBA" id="ARBA00016943"/>
    </source>
</evidence>
<dbReference type="AlphaFoldDB" id="A0A1V2LI14"/>
<comment type="caution">
    <text evidence="12">Lacks conserved residue(s) required for the propagation of feature annotation.</text>
</comment>
<dbReference type="Gene3D" id="3.40.1190.20">
    <property type="match status" value="2"/>
</dbReference>
<dbReference type="HAMAP" id="MF_01987">
    <property type="entry name" value="Ribokinase"/>
    <property type="match status" value="1"/>
</dbReference>
<dbReference type="InterPro" id="IPR002173">
    <property type="entry name" value="Carboh/pur_kinase_PfkB_CS"/>
</dbReference>
<dbReference type="PROSITE" id="PS00584">
    <property type="entry name" value="PFKB_KINASES_2"/>
    <property type="match status" value="1"/>
</dbReference>
<dbReference type="PANTHER" id="PTHR10584">
    <property type="entry name" value="SUGAR KINASE"/>
    <property type="match status" value="1"/>
</dbReference>
<feature type="active site" description="Proton acceptor" evidence="12">
    <location>
        <position position="534"/>
    </location>
</feature>
<feature type="region of interest" description="Disordered" evidence="13">
    <location>
        <begin position="153"/>
        <end position="197"/>
    </location>
</feature>
<accession>A0A1V2LI14</accession>
<evidence type="ECO:0000256" key="4">
    <source>
        <dbReference type="ARBA" id="ARBA00022679"/>
    </source>
</evidence>
<feature type="domain" description="Carbohydrate kinase PfkB" evidence="14">
    <location>
        <begin position="422"/>
        <end position="575"/>
    </location>
</feature>
<dbReference type="InterPro" id="IPR002139">
    <property type="entry name" value="Ribo/fructo_kinase"/>
</dbReference>
<feature type="binding site" evidence="12">
    <location>
        <position position="534"/>
    </location>
    <ligand>
        <name>substrate</name>
    </ligand>
</feature>
<feature type="binding site" evidence="12">
    <location>
        <begin position="10"/>
        <end position="12"/>
    </location>
    <ligand>
        <name>substrate</name>
    </ligand>
</feature>
<dbReference type="UniPathway" id="UPA00916">
    <property type="reaction ID" value="UER00889"/>
</dbReference>
<comment type="similarity">
    <text evidence="12">Belongs to the carbohydrate kinase PfkB family. Ribokinase subfamily.</text>
</comment>
<keyword evidence="12" id="KW-0539">Nucleus</keyword>
<evidence type="ECO:0000256" key="7">
    <source>
        <dbReference type="ARBA" id="ARBA00022777"/>
    </source>
</evidence>
<feature type="binding site" evidence="12">
    <location>
        <position position="564"/>
    </location>
    <ligand>
        <name>K(+)</name>
        <dbReference type="ChEBI" id="CHEBI:29103"/>
    </ligand>
</feature>
<evidence type="ECO:0000256" key="9">
    <source>
        <dbReference type="ARBA" id="ARBA00022842"/>
    </source>
</evidence>
<feature type="binding site" evidence="12">
    <location>
        <position position="530"/>
    </location>
    <ligand>
        <name>K(+)</name>
        <dbReference type="ChEBI" id="CHEBI:29103"/>
    </ligand>
</feature>
<dbReference type="PRINTS" id="PR00990">
    <property type="entry name" value="RIBOKINASE"/>
</dbReference>
<dbReference type="GO" id="GO:0046872">
    <property type="term" value="F:metal ion binding"/>
    <property type="evidence" value="ECO:0007669"/>
    <property type="project" value="UniProtKB-KW"/>
</dbReference>
<feature type="binding site" evidence="12">
    <location>
        <position position="528"/>
    </location>
    <ligand>
        <name>K(+)</name>
        <dbReference type="ChEBI" id="CHEBI:29103"/>
    </ligand>
</feature>
<feature type="binding site" evidence="12">
    <location>
        <position position="567"/>
    </location>
    <ligand>
        <name>K(+)</name>
        <dbReference type="ChEBI" id="CHEBI:29103"/>
    </ligand>
</feature>
<reference evidence="16" key="1">
    <citation type="journal article" date="2017" name="Genome Announc.">
        <title>Genome sequences of Cyberlindnera fabianii 65, Pichia kudriavzevii 129, and Saccharomyces cerevisiae 131 isolated from fermented masau fruits in Zimbabwe.</title>
        <authorList>
            <person name="van Rijswijck I.M.H."/>
            <person name="Derks M.F.L."/>
            <person name="Abee T."/>
            <person name="de Ridder D."/>
            <person name="Smid E.J."/>
        </authorList>
    </citation>
    <scope>NUCLEOTIDE SEQUENCE [LARGE SCALE GENOMIC DNA]</scope>
    <source>
        <strain evidence="16">129</strain>
    </source>
</reference>
<comment type="caution">
    <text evidence="15">The sequence shown here is derived from an EMBL/GenBank/DDBJ whole genome shotgun (WGS) entry which is preliminary data.</text>
</comment>
<keyword evidence="6 12" id="KW-0547">Nucleotide-binding</keyword>
<dbReference type="GO" id="GO:0005634">
    <property type="term" value="C:nucleus"/>
    <property type="evidence" value="ECO:0007669"/>
    <property type="project" value="UniProtKB-SubCell"/>
</dbReference>
<keyword evidence="5 12" id="KW-0479">Metal-binding</keyword>
<feature type="binding site" evidence="12">
    <location>
        <position position="438"/>
    </location>
    <ligand>
        <name>ATP</name>
        <dbReference type="ChEBI" id="CHEBI:30616"/>
    </ligand>
</feature>
<feature type="binding site" evidence="12">
    <location>
        <position position="569"/>
    </location>
    <ligand>
        <name>K(+)</name>
        <dbReference type="ChEBI" id="CHEBI:29103"/>
    </ligand>
</feature>
<evidence type="ECO:0000256" key="2">
    <source>
        <dbReference type="ARBA" id="ARBA00012035"/>
    </source>
</evidence>
<dbReference type="InterPro" id="IPR011877">
    <property type="entry name" value="Ribokinase"/>
</dbReference>
<feature type="domain" description="Carbohydrate kinase PfkB" evidence="14">
    <location>
        <begin position="4"/>
        <end position="130"/>
    </location>
</feature>
<dbReference type="SUPFAM" id="SSF53613">
    <property type="entry name" value="Ribokinase-like"/>
    <property type="match status" value="2"/>
</dbReference>
<comment type="subcellular location">
    <subcellularLocation>
        <location evidence="12">Cytoplasm</location>
    </subcellularLocation>
    <subcellularLocation>
        <location evidence="12">Nucleus</location>
    </subcellularLocation>
</comment>
<keyword evidence="9 12" id="KW-0460">Magnesium</keyword>
<feature type="region of interest" description="Disordered" evidence="13">
    <location>
        <begin position="238"/>
        <end position="257"/>
    </location>
</feature>
<comment type="similarity">
    <text evidence="1">Belongs to the carbohydrate kinase pfkB family.</text>
</comment>
<gene>
    <name evidence="12" type="primary">RBK1</name>
    <name evidence="15" type="ORF">BOH78_4122</name>
</gene>
<comment type="subunit">
    <text evidence="12">Homodimer.</text>
</comment>
<comment type="pathway">
    <text evidence="12">Carbohydrate metabolism; D-ribose degradation; D-ribose 5-phosphate from beta-D-ribopyranose: step 2/2.</text>
</comment>
<sequence length="731" mass="79361">MPIIVCGSLNHDLVTHTSVFPQQGETVTGNSFQSHLGGKGLNEAVACAKLKSPSDKFSVKLFGALGDDPVADEFVRYLTNVGVKTDLISKIKGQVTGTATIIVEDNVNAENRIIVVSGANGKFTPSREELDAVFKMSNMQELQSSIENVDIPSHVHSHSTKPPFNEPIAKTLDVSPHPPSNIHSHGSMSSLNRSNGSESGLNGLVLKNGQLIHEWSASGTNLAQQGQLQNQSGISLHSHATRPRNESVSSNSSLGSHKFNDIQVSKITGSVNHNDQMLPSNLHAHSSSAKMDTLTYPSPKPSAIDLQNAAIALASKQPVPNRSGSNLNLTAQARLANVSFSLGGSSAHPSNVSLSPSQTYLSNIRNPVPNSKPVVDDLKYYLVIQNEIPNPHTIIDYVSKNYTNVQIMYNPSPLPNAKDGYNSSFLDSLLHSTFVVMNEHELANIVANFHPNPASEPMTVLKNVSNYEPSSEFELDGFVKQLTKLKSFLTKPNVIVTLGEAGILYSIGGQFTYAYVPSEEVDEDDIVDTTGAGDTFLGAVTTCLYRGESLESAIKFAARASAETIKKSGAAEAMPRYGDVERRGWAKDAEDDVEVWFELEFDLDSIGDSGGGRFCESLLMFSNSLVAADASMLMEVEFDNGFNIEFVAEFVAEFIVEFVAEFVAEFIVDIEAGLDVQVKEADDADFFRAAKFDVDFEWAVFALESGFEWILECLVNSSDLENRLKQPGKLH</sequence>
<keyword evidence="8 12" id="KW-0067">ATP-binding</keyword>
<evidence type="ECO:0000313" key="16">
    <source>
        <dbReference type="Proteomes" id="UP000189274"/>
    </source>
</evidence>
<comment type="function">
    <text evidence="12">Catalyzes the phosphorylation of ribose at O-5 in a reaction requiring ATP and magnesium. The resulting D-ribose-5-phosphate can then be used either for sythesis of nucleotides, histidine, and tryptophan, or as a component of the pentose phosphate pathway.</text>
</comment>
<dbReference type="GO" id="GO:0004747">
    <property type="term" value="F:ribokinase activity"/>
    <property type="evidence" value="ECO:0007669"/>
    <property type="project" value="UniProtKB-UniRule"/>
</dbReference>
<dbReference type="GO" id="GO:0005524">
    <property type="term" value="F:ATP binding"/>
    <property type="evidence" value="ECO:0007669"/>
    <property type="project" value="UniProtKB-UniRule"/>
</dbReference>
<feature type="compositionally biased region" description="Low complexity" evidence="13">
    <location>
        <begin position="247"/>
        <end position="256"/>
    </location>
</feature>
<feature type="binding site" evidence="12">
    <location>
        <begin position="38"/>
        <end position="42"/>
    </location>
    <ligand>
        <name>substrate</name>
    </ligand>
</feature>
<keyword evidence="4 12" id="KW-0808">Transferase</keyword>
<dbReference type="EMBL" id="MQVM01000025">
    <property type="protein sequence ID" value="ONH72039.1"/>
    <property type="molecule type" value="Genomic_DNA"/>
</dbReference>
<feature type="binding site" evidence="12">
    <location>
        <begin position="533"/>
        <end position="534"/>
    </location>
    <ligand>
        <name>ATP</name>
        <dbReference type="ChEBI" id="CHEBI:30616"/>
    </ligand>
</feature>
<evidence type="ECO:0000256" key="8">
    <source>
        <dbReference type="ARBA" id="ARBA00022840"/>
    </source>
</evidence>
<keyword evidence="7 12" id="KW-0418">Kinase</keyword>
<organism evidence="15 16">
    <name type="scientific">Pichia kudriavzevii</name>
    <name type="common">Yeast</name>
    <name type="synonym">Issatchenkia orientalis</name>
    <dbReference type="NCBI Taxonomy" id="4909"/>
    <lineage>
        <taxon>Eukaryota</taxon>
        <taxon>Fungi</taxon>
        <taxon>Dikarya</taxon>
        <taxon>Ascomycota</taxon>
        <taxon>Saccharomycotina</taxon>
        <taxon>Pichiomycetes</taxon>
        <taxon>Pichiales</taxon>
        <taxon>Pichiaceae</taxon>
        <taxon>Pichia</taxon>
    </lineage>
</organism>
<evidence type="ECO:0000256" key="1">
    <source>
        <dbReference type="ARBA" id="ARBA00005380"/>
    </source>
</evidence>
<evidence type="ECO:0000259" key="14">
    <source>
        <dbReference type="Pfam" id="PF00294"/>
    </source>
</evidence>
<proteinExistence type="inferred from homology"/>